<name>A0A7K1FJQ2_9ACTN</name>
<evidence type="ECO:0000313" key="3">
    <source>
        <dbReference type="EMBL" id="MTD14300.1"/>
    </source>
</evidence>
<sequence>MSGTSGTISSETDRIERTVHIGAPPEKVWAALTRADLIGGWFGNSATIDLRIGGRLTVTWDLPDPAPEDDSCYGTFIGIVTELEQPLVFGFRWAQQRDTEPAPGTATDVRFTLEPVAGGTDLTVVETGFDELDVPDRIAARQGNVEGWTFELDELVEFLAPGTSGS</sequence>
<proteinExistence type="inferred from homology"/>
<reference evidence="3 4" key="1">
    <citation type="submission" date="2019-11" db="EMBL/GenBank/DDBJ databases">
        <authorList>
            <person name="Jiang L.-Q."/>
        </authorList>
    </citation>
    <scope>NUCLEOTIDE SEQUENCE [LARGE SCALE GENOMIC DNA]</scope>
    <source>
        <strain evidence="3 4">YIM 132087</strain>
    </source>
</reference>
<evidence type="ECO:0000259" key="2">
    <source>
        <dbReference type="Pfam" id="PF08327"/>
    </source>
</evidence>
<evidence type="ECO:0000313" key="4">
    <source>
        <dbReference type="Proteomes" id="UP000460221"/>
    </source>
</evidence>
<dbReference type="InterPro" id="IPR023393">
    <property type="entry name" value="START-like_dom_sf"/>
</dbReference>
<dbReference type="Gene3D" id="3.30.530.20">
    <property type="match status" value="1"/>
</dbReference>
<evidence type="ECO:0000256" key="1">
    <source>
        <dbReference type="ARBA" id="ARBA00006817"/>
    </source>
</evidence>
<dbReference type="Pfam" id="PF08327">
    <property type="entry name" value="AHSA1"/>
    <property type="match status" value="1"/>
</dbReference>
<dbReference type="Proteomes" id="UP000460221">
    <property type="component" value="Unassembled WGS sequence"/>
</dbReference>
<dbReference type="EMBL" id="WLYK01000002">
    <property type="protein sequence ID" value="MTD14300.1"/>
    <property type="molecule type" value="Genomic_DNA"/>
</dbReference>
<dbReference type="SUPFAM" id="SSF55961">
    <property type="entry name" value="Bet v1-like"/>
    <property type="match status" value="1"/>
</dbReference>
<organism evidence="3 4">
    <name type="scientific">Nakamurella alba</name>
    <dbReference type="NCBI Taxonomy" id="2665158"/>
    <lineage>
        <taxon>Bacteria</taxon>
        <taxon>Bacillati</taxon>
        <taxon>Actinomycetota</taxon>
        <taxon>Actinomycetes</taxon>
        <taxon>Nakamurellales</taxon>
        <taxon>Nakamurellaceae</taxon>
        <taxon>Nakamurella</taxon>
    </lineage>
</organism>
<keyword evidence="4" id="KW-1185">Reference proteome</keyword>
<dbReference type="RefSeq" id="WP_154768291.1">
    <property type="nucleotide sequence ID" value="NZ_WLYK01000002.1"/>
</dbReference>
<protein>
    <recommendedName>
        <fullName evidence="2">Activator of Hsp90 ATPase homologue 1/2-like C-terminal domain-containing protein</fullName>
    </recommendedName>
</protein>
<dbReference type="AlphaFoldDB" id="A0A7K1FJQ2"/>
<gene>
    <name evidence="3" type="ORF">GIS00_10105</name>
</gene>
<feature type="domain" description="Activator of Hsp90 ATPase homologue 1/2-like C-terminal" evidence="2">
    <location>
        <begin position="23"/>
        <end position="159"/>
    </location>
</feature>
<accession>A0A7K1FJQ2</accession>
<comment type="caution">
    <text evidence="3">The sequence shown here is derived from an EMBL/GenBank/DDBJ whole genome shotgun (WGS) entry which is preliminary data.</text>
</comment>
<comment type="similarity">
    <text evidence="1">Belongs to the AHA1 family.</text>
</comment>
<dbReference type="InterPro" id="IPR013538">
    <property type="entry name" value="ASHA1/2-like_C"/>
</dbReference>